<name>A0A016W0L7_9BILA</name>
<dbReference type="EMBL" id="JARK01001338">
    <property type="protein sequence ID" value="EYC33111.1"/>
    <property type="molecule type" value="Genomic_DNA"/>
</dbReference>
<dbReference type="InterPro" id="IPR035940">
    <property type="entry name" value="CAP_sf"/>
</dbReference>
<reference evidence="3" key="1">
    <citation type="journal article" date="2015" name="Nat. Genet.">
        <title>The genome and transcriptome of the zoonotic hookworm Ancylostoma ceylanicum identify infection-specific gene families.</title>
        <authorList>
            <person name="Schwarz E.M."/>
            <person name="Hu Y."/>
            <person name="Antoshechkin I."/>
            <person name="Miller M.M."/>
            <person name="Sternberg P.W."/>
            <person name="Aroian R.V."/>
        </authorList>
    </citation>
    <scope>NUCLEOTIDE SEQUENCE</scope>
    <source>
        <strain evidence="3">HY135</strain>
    </source>
</reference>
<dbReference type="AlphaFoldDB" id="A0A016W0L7"/>
<dbReference type="OrthoDB" id="5874910at2759"/>
<gene>
    <name evidence="2" type="primary">Acey_s0002.g609</name>
    <name evidence="2" type="ORF">Y032_0002g609</name>
</gene>
<comment type="caution">
    <text evidence="2">The sequence shown here is derived from an EMBL/GenBank/DDBJ whole genome shotgun (WGS) entry which is preliminary data.</text>
</comment>
<dbReference type="SUPFAM" id="SSF55797">
    <property type="entry name" value="PR-1-like"/>
    <property type="match status" value="1"/>
</dbReference>
<protein>
    <recommendedName>
        <fullName evidence="1">SCP domain-containing protein</fullName>
    </recommendedName>
</protein>
<evidence type="ECO:0000313" key="3">
    <source>
        <dbReference type="Proteomes" id="UP000024635"/>
    </source>
</evidence>
<evidence type="ECO:0000259" key="1">
    <source>
        <dbReference type="Pfam" id="PF00188"/>
    </source>
</evidence>
<keyword evidence="3" id="KW-1185">Reference proteome</keyword>
<dbReference type="InterPro" id="IPR014044">
    <property type="entry name" value="CAP_dom"/>
</dbReference>
<dbReference type="Proteomes" id="UP000024635">
    <property type="component" value="Unassembled WGS sequence"/>
</dbReference>
<evidence type="ECO:0000313" key="2">
    <source>
        <dbReference type="EMBL" id="EYC33111.1"/>
    </source>
</evidence>
<feature type="domain" description="SCP" evidence="1">
    <location>
        <begin position="16"/>
        <end position="45"/>
    </location>
</feature>
<proteinExistence type="predicted"/>
<dbReference type="Gene3D" id="3.40.33.10">
    <property type="entry name" value="CAP"/>
    <property type="match status" value="1"/>
</dbReference>
<sequence>MLFNKFFAGKPITPTEFTQMAWATSYHIGCGVGDCSGNTNVVCRYIAKGKIIGEYVYKLGEPCTACDYGCTLEGTSEVLIHLTNTNNQELPTAAVERDISEHVFLRSSDCFLHNLFTLSSPFFTTSFANVDDSRSQRDDREK</sequence>
<organism evidence="2 3">
    <name type="scientific">Ancylostoma ceylanicum</name>
    <dbReference type="NCBI Taxonomy" id="53326"/>
    <lineage>
        <taxon>Eukaryota</taxon>
        <taxon>Metazoa</taxon>
        <taxon>Ecdysozoa</taxon>
        <taxon>Nematoda</taxon>
        <taxon>Chromadorea</taxon>
        <taxon>Rhabditida</taxon>
        <taxon>Rhabditina</taxon>
        <taxon>Rhabditomorpha</taxon>
        <taxon>Strongyloidea</taxon>
        <taxon>Ancylostomatidae</taxon>
        <taxon>Ancylostomatinae</taxon>
        <taxon>Ancylostoma</taxon>
    </lineage>
</organism>
<dbReference type="Pfam" id="PF00188">
    <property type="entry name" value="CAP"/>
    <property type="match status" value="1"/>
</dbReference>
<accession>A0A016W0L7</accession>